<sequence>MVVILIILNIVFLIIVAGAWIKIAFTDKQVNQLKNDNQRLNRDLYPIDGQLEYIRNRIFAQEHGLKLDAYYIVQGEVVKAKDTYSLDYIARNEHKEIKPEKW</sequence>
<keyword evidence="1" id="KW-0812">Transmembrane</keyword>
<keyword evidence="1" id="KW-1133">Transmembrane helix</keyword>
<accession>A0A1C4C0U0</accession>
<gene>
    <name evidence="2" type="ORF">GA0061074_1198</name>
</gene>
<dbReference type="RefSeq" id="WP_092463886.1">
    <property type="nucleotide sequence ID" value="NZ_BJEE01000001.1"/>
</dbReference>
<dbReference type="EMBL" id="FMAO01000019">
    <property type="protein sequence ID" value="SCC12642.1"/>
    <property type="molecule type" value="Genomic_DNA"/>
</dbReference>
<feature type="transmembrane region" description="Helical" evidence="1">
    <location>
        <begin position="6"/>
        <end position="25"/>
    </location>
</feature>
<proteinExistence type="predicted"/>
<dbReference type="AlphaFoldDB" id="A0A1C4C0U0"/>
<evidence type="ECO:0000313" key="3">
    <source>
        <dbReference type="Proteomes" id="UP000199268"/>
    </source>
</evidence>
<dbReference type="STRING" id="1505725.GA0061074_1198"/>
<organism evidence="2 3">
    <name type="scientific">Weissella bombi</name>
    <dbReference type="NCBI Taxonomy" id="1505725"/>
    <lineage>
        <taxon>Bacteria</taxon>
        <taxon>Bacillati</taxon>
        <taxon>Bacillota</taxon>
        <taxon>Bacilli</taxon>
        <taxon>Lactobacillales</taxon>
        <taxon>Lactobacillaceae</taxon>
        <taxon>Weissella</taxon>
    </lineage>
</organism>
<keyword evidence="3" id="KW-1185">Reference proteome</keyword>
<evidence type="ECO:0000256" key="1">
    <source>
        <dbReference type="SAM" id="Phobius"/>
    </source>
</evidence>
<name>A0A1C4C0U0_9LACO</name>
<dbReference type="Proteomes" id="UP000199268">
    <property type="component" value="Unassembled WGS sequence"/>
</dbReference>
<protein>
    <submittedName>
        <fullName evidence="2">Uncharacterized protein</fullName>
    </submittedName>
</protein>
<evidence type="ECO:0000313" key="2">
    <source>
        <dbReference type="EMBL" id="SCC12642.1"/>
    </source>
</evidence>
<keyword evidence="1" id="KW-0472">Membrane</keyword>
<reference evidence="3" key="1">
    <citation type="submission" date="2016-08" db="EMBL/GenBank/DDBJ databases">
        <authorList>
            <person name="Varghese N."/>
            <person name="Submissions Spin"/>
        </authorList>
    </citation>
    <scope>NUCLEOTIDE SEQUENCE [LARGE SCALE GENOMIC DNA]</scope>
    <source>
        <strain evidence="3">R-53094</strain>
    </source>
</reference>